<dbReference type="Proteomes" id="UP001295684">
    <property type="component" value="Unassembled WGS sequence"/>
</dbReference>
<organism evidence="2 3">
    <name type="scientific">Euplotes crassus</name>
    <dbReference type="NCBI Taxonomy" id="5936"/>
    <lineage>
        <taxon>Eukaryota</taxon>
        <taxon>Sar</taxon>
        <taxon>Alveolata</taxon>
        <taxon>Ciliophora</taxon>
        <taxon>Intramacronucleata</taxon>
        <taxon>Spirotrichea</taxon>
        <taxon>Hypotrichia</taxon>
        <taxon>Euplotida</taxon>
        <taxon>Euplotidae</taxon>
        <taxon>Moneuplotes</taxon>
    </lineage>
</organism>
<dbReference type="AlphaFoldDB" id="A0AAD1U8M2"/>
<dbReference type="EMBL" id="CAMPGE010002268">
    <property type="protein sequence ID" value="CAI2361069.1"/>
    <property type="molecule type" value="Genomic_DNA"/>
</dbReference>
<sequence length="368" mass="43002">MKQSCINNAIQNRPIQGYSIHNKFKKFCKKLKRQNKITNKDKKLDPKLYSKDAQKDSKNCQRINSEQIQMQNSNSHIFTKQGYYRPENGTKNHAKHEAQSEDDVDSKMNPQDLNHCSNPMIGIKVNITSEKCEPSRGARLFDLKQNNSCDYEHAQVATSYDLFVENSNEDTNSKKIYQNIQQEQNQDDLSRILFRRSSSFSQRAQSVFLERTKLAESQNDQSQLNAIEIYYSNVAKKISNLSISSQKKRHLQYNYNIQKYQQLLTDRNPTESSDLKSSRRTNSNLVNDPYKEVEEAKAAKSHSDASKVLNYRRSNSTNHQRNWSSTNILIKDIPAQKLIKRSRYRRDRNCFLNSRRNSNSYLPFLSQM</sequence>
<reference evidence="2" key="1">
    <citation type="submission" date="2023-07" db="EMBL/GenBank/DDBJ databases">
        <authorList>
            <consortium name="AG Swart"/>
            <person name="Singh M."/>
            <person name="Singh A."/>
            <person name="Seah K."/>
            <person name="Emmerich C."/>
        </authorList>
    </citation>
    <scope>NUCLEOTIDE SEQUENCE</scope>
    <source>
        <strain evidence="2">DP1</strain>
    </source>
</reference>
<evidence type="ECO:0000313" key="2">
    <source>
        <dbReference type="EMBL" id="CAI2361069.1"/>
    </source>
</evidence>
<proteinExistence type="predicted"/>
<feature type="compositionally biased region" description="Polar residues" evidence="1">
    <location>
        <begin position="108"/>
        <end position="117"/>
    </location>
</feature>
<evidence type="ECO:0000313" key="3">
    <source>
        <dbReference type="Proteomes" id="UP001295684"/>
    </source>
</evidence>
<feature type="compositionally biased region" description="Basic and acidic residues" evidence="1">
    <location>
        <begin position="289"/>
        <end position="305"/>
    </location>
</feature>
<feature type="compositionally biased region" description="Polar residues" evidence="1">
    <location>
        <begin position="312"/>
        <end position="321"/>
    </location>
</feature>
<feature type="region of interest" description="Disordered" evidence="1">
    <location>
        <begin position="38"/>
        <end position="59"/>
    </location>
</feature>
<accession>A0AAD1U8M2</accession>
<feature type="region of interest" description="Disordered" evidence="1">
    <location>
        <begin position="83"/>
        <end position="117"/>
    </location>
</feature>
<name>A0AAD1U8M2_EUPCR</name>
<keyword evidence="3" id="KW-1185">Reference proteome</keyword>
<comment type="caution">
    <text evidence="2">The sequence shown here is derived from an EMBL/GenBank/DDBJ whole genome shotgun (WGS) entry which is preliminary data.</text>
</comment>
<feature type="region of interest" description="Disordered" evidence="1">
    <location>
        <begin position="265"/>
        <end position="321"/>
    </location>
</feature>
<protein>
    <submittedName>
        <fullName evidence="2">Uncharacterized protein</fullName>
    </submittedName>
</protein>
<gene>
    <name evidence="2" type="ORF">ECRASSUSDP1_LOCUS2378</name>
</gene>
<evidence type="ECO:0000256" key="1">
    <source>
        <dbReference type="SAM" id="MobiDB-lite"/>
    </source>
</evidence>